<evidence type="ECO:0000313" key="3">
    <source>
        <dbReference type="Proteomes" id="UP000193689"/>
    </source>
</evidence>
<keyword evidence="3" id="KW-1185">Reference proteome</keyword>
<evidence type="ECO:0000256" key="1">
    <source>
        <dbReference type="SAM" id="MobiDB-lite"/>
    </source>
</evidence>
<accession>A0A1Y2DY72</accession>
<name>A0A1Y2DY72_9PEZI</name>
<feature type="compositionally biased region" description="Polar residues" evidence="1">
    <location>
        <begin position="1"/>
        <end position="15"/>
    </location>
</feature>
<organism evidence="2 3">
    <name type="scientific">Pseudomassariella vexata</name>
    <dbReference type="NCBI Taxonomy" id="1141098"/>
    <lineage>
        <taxon>Eukaryota</taxon>
        <taxon>Fungi</taxon>
        <taxon>Dikarya</taxon>
        <taxon>Ascomycota</taxon>
        <taxon>Pezizomycotina</taxon>
        <taxon>Sordariomycetes</taxon>
        <taxon>Xylariomycetidae</taxon>
        <taxon>Amphisphaeriales</taxon>
        <taxon>Pseudomassariaceae</taxon>
        <taxon>Pseudomassariella</taxon>
    </lineage>
</organism>
<comment type="caution">
    <text evidence="2">The sequence shown here is derived from an EMBL/GenBank/DDBJ whole genome shotgun (WGS) entry which is preliminary data.</text>
</comment>
<protein>
    <submittedName>
        <fullName evidence="2">Uncharacterized protein</fullName>
    </submittedName>
</protein>
<dbReference type="GeneID" id="63780076"/>
<feature type="region of interest" description="Disordered" evidence="1">
    <location>
        <begin position="1"/>
        <end position="22"/>
    </location>
</feature>
<sequence>MPNTSLKTTFKTEQGTGDKEEGLSLWVTNEDADPSVQYVIYENSCDGHPWKYASASSRRFVQVCDTASANNEDKVHNLGTWFEVDYDAKIGHMWGNISFLEGCDDGGNMATTD</sequence>
<proteinExistence type="predicted"/>
<evidence type="ECO:0000313" key="2">
    <source>
        <dbReference type="EMBL" id="ORY64187.1"/>
    </source>
</evidence>
<dbReference type="Proteomes" id="UP000193689">
    <property type="component" value="Unassembled WGS sequence"/>
</dbReference>
<dbReference type="EMBL" id="MCFJ01000007">
    <property type="protein sequence ID" value="ORY64187.1"/>
    <property type="molecule type" value="Genomic_DNA"/>
</dbReference>
<dbReference type="InParanoid" id="A0A1Y2DY72"/>
<gene>
    <name evidence="2" type="ORF">BCR38DRAFT_485322</name>
</gene>
<dbReference type="OrthoDB" id="9971407at2759"/>
<reference evidence="2 3" key="1">
    <citation type="submission" date="2016-07" db="EMBL/GenBank/DDBJ databases">
        <title>Pervasive Adenine N6-methylation of Active Genes in Fungi.</title>
        <authorList>
            <consortium name="DOE Joint Genome Institute"/>
            <person name="Mondo S.J."/>
            <person name="Dannebaum R.O."/>
            <person name="Kuo R.C."/>
            <person name="Labutti K."/>
            <person name="Haridas S."/>
            <person name="Kuo A."/>
            <person name="Salamov A."/>
            <person name="Ahrendt S.R."/>
            <person name="Lipzen A."/>
            <person name="Sullivan W."/>
            <person name="Andreopoulos W.B."/>
            <person name="Clum A."/>
            <person name="Lindquist E."/>
            <person name="Daum C."/>
            <person name="Ramamoorthy G.K."/>
            <person name="Gryganskyi A."/>
            <person name="Culley D."/>
            <person name="Magnuson J.K."/>
            <person name="James T.Y."/>
            <person name="O'Malley M.A."/>
            <person name="Stajich J.E."/>
            <person name="Spatafora J.W."/>
            <person name="Visel A."/>
            <person name="Grigoriev I.V."/>
        </authorList>
    </citation>
    <scope>NUCLEOTIDE SEQUENCE [LARGE SCALE GENOMIC DNA]</scope>
    <source>
        <strain evidence="2 3">CBS 129021</strain>
    </source>
</reference>
<dbReference type="AlphaFoldDB" id="A0A1Y2DY72"/>
<dbReference type="RefSeq" id="XP_040715601.1">
    <property type="nucleotide sequence ID" value="XM_040863864.1"/>
</dbReference>